<reference evidence="2" key="1">
    <citation type="journal article" date="2024" name="Proc. Natl. Acad. Sci. U.S.A.">
        <title>Extraordinary preservation of gene collinearity over three hundred million years revealed in homosporous lycophytes.</title>
        <authorList>
            <person name="Li C."/>
            <person name="Wickell D."/>
            <person name="Kuo L.Y."/>
            <person name="Chen X."/>
            <person name="Nie B."/>
            <person name="Liao X."/>
            <person name="Peng D."/>
            <person name="Ji J."/>
            <person name="Jenkins J."/>
            <person name="Williams M."/>
            <person name="Shu S."/>
            <person name="Plott C."/>
            <person name="Barry K."/>
            <person name="Rajasekar S."/>
            <person name="Grimwood J."/>
            <person name="Han X."/>
            <person name="Sun S."/>
            <person name="Hou Z."/>
            <person name="He W."/>
            <person name="Dai G."/>
            <person name="Sun C."/>
            <person name="Schmutz J."/>
            <person name="Leebens-Mack J.H."/>
            <person name="Li F.W."/>
            <person name="Wang L."/>
        </authorList>
    </citation>
    <scope>NUCLEOTIDE SEQUENCE [LARGE SCALE GENOMIC DNA]</scope>
    <source>
        <strain evidence="2">cv. PW_Plant_1</strain>
    </source>
</reference>
<comment type="caution">
    <text evidence="1">The sequence shown here is derived from an EMBL/GenBank/DDBJ whole genome shotgun (WGS) entry which is preliminary data.</text>
</comment>
<sequence>MDAKACQAKLLSVQELEDFVPGSHSREDLFSDVETLHCLDLEGSISPRKWSLLIEEFFPDREYTSVEVQSSPDSWSLTPDLAEEICGYQTGFVSGFSSSTVCSSNNDESGEKEPLSGQLVCYTHIKSTECGAKDCSISKPTSSRQKRTLPTDLDAKRSQRKPRAKTSKKSDFSVKCAPPPVRPCTSNADLTLCEQVLSATISAAKRSNSALISLPSGKESHIWTERERRKKMNSMFSSLQSLLPNLPPKADKSTVIDEAISYIQSLETTLLNAEVNRKARTCPSPSPSSDQRQPPQSSVPLSPSQAKDMDLSFQTLSSPNALLNVCGTDAFVTVCSSRLSSLESLFSPLENDNLKVLNAHISTSGSKRFFNIHAQAEKCSDTSISTFKATFEALSKCLS</sequence>
<keyword evidence="2" id="KW-1185">Reference proteome</keyword>
<evidence type="ECO:0000313" key="1">
    <source>
        <dbReference type="EMBL" id="KAJ7516366.1"/>
    </source>
</evidence>
<dbReference type="EMBL" id="CM055113">
    <property type="protein sequence ID" value="KAJ7516366.1"/>
    <property type="molecule type" value="Genomic_DNA"/>
</dbReference>
<dbReference type="Proteomes" id="UP001162992">
    <property type="component" value="Chromosome 22"/>
</dbReference>
<organism evidence="1 2">
    <name type="scientific">Diphasiastrum complanatum</name>
    <name type="common">Issler's clubmoss</name>
    <name type="synonym">Lycopodium complanatum</name>
    <dbReference type="NCBI Taxonomy" id="34168"/>
    <lineage>
        <taxon>Eukaryota</taxon>
        <taxon>Viridiplantae</taxon>
        <taxon>Streptophyta</taxon>
        <taxon>Embryophyta</taxon>
        <taxon>Tracheophyta</taxon>
        <taxon>Lycopodiopsida</taxon>
        <taxon>Lycopodiales</taxon>
        <taxon>Lycopodiaceae</taxon>
        <taxon>Lycopodioideae</taxon>
        <taxon>Diphasiastrum</taxon>
    </lineage>
</organism>
<name>A0ACC2AFY2_DIPCM</name>
<gene>
    <name evidence="1" type="ORF">O6H91_22G055500</name>
</gene>
<evidence type="ECO:0000313" key="2">
    <source>
        <dbReference type="Proteomes" id="UP001162992"/>
    </source>
</evidence>
<protein>
    <submittedName>
        <fullName evidence="1">Uncharacterized protein</fullName>
    </submittedName>
</protein>
<accession>A0ACC2AFY2</accession>
<proteinExistence type="predicted"/>